<name>A0A1Y6CYB8_9GAMM</name>
<gene>
    <name evidence="2" type="ORF">SAMN02949497_2583</name>
</gene>
<dbReference type="STRING" id="1760988.SAMN02949497_2583"/>
<keyword evidence="2" id="KW-0540">Nuclease</keyword>
<feature type="domain" description="Putative restriction endonuclease" evidence="1">
    <location>
        <begin position="18"/>
        <end position="131"/>
    </location>
</feature>
<dbReference type="InterPro" id="IPR008538">
    <property type="entry name" value="Uma2"/>
</dbReference>
<reference evidence="2 3" key="1">
    <citation type="submission" date="2016-12" db="EMBL/GenBank/DDBJ databases">
        <authorList>
            <person name="Song W.-J."/>
            <person name="Kurnit D.M."/>
        </authorList>
    </citation>
    <scope>NUCLEOTIDE SEQUENCE [LARGE SCALE GENOMIC DNA]</scope>
    <source>
        <strain evidence="2 3">175</strain>
    </source>
</reference>
<evidence type="ECO:0000259" key="1">
    <source>
        <dbReference type="Pfam" id="PF05685"/>
    </source>
</evidence>
<keyword evidence="3" id="KW-1185">Reference proteome</keyword>
<dbReference type="InterPro" id="IPR012296">
    <property type="entry name" value="Nuclease_put_TT1808"/>
</dbReference>
<dbReference type="EMBL" id="FXAM01000001">
    <property type="protein sequence ID" value="SMF95230.1"/>
    <property type="molecule type" value="Genomic_DNA"/>
</dbReference>
<dbReference type="Proteomes" id="UP000192923">
    <property type="component" value="Unassembled WGS sequence"/>
</dbReference>
<dbReference type="GO" id="GO:0004519">
    <property type="term" value="F:endonuclease activity"/>
    <property type="evidence" value="ECO:0007669"/>
    <property type="project" value="UniProtKB-KW"/>
</dbReference>
<organism evidence="2 3">
    <name type="scientific">Methylomagnum ishizawai</name>
    <dbReference type="NCBI Taxonomy" id="1760988"/>
    <lineage>
        <taxon>Bacteria</taxon>
        <taxon>Pseudomonadati</taxon>
        <taxon>Pseudomonadota</taxon>
        <taxon>Gammaproteobacteria</taxon>
        <taxon>Methylococcales</taxon>
        <taxon>Methylococcaceae</taxon>
        <taxon>Methylomagnum</taxon>
    </lineage>
</organism>
<dbReference type="Gene3D" id="3.90.1570.10">
    <property type="entry name" value="tt1808, chain A"/>
    <property type="match status" value="1"/>
</dbReference>
<evidence type="ECO:0000313" key="3">
    <source>
        <dbReference type="Proteomes" id="UP000192923"/>
    </source>
</evidence>
<dbReference type="OrthoDB" id="5568181at2"/>
<protein>
    <submittedName>
        <fullName evidence="2">Restriction endonuclease</fullName>
    </submittedName>
</protein>
<proteinExistence type="predicted"/>
<dbReference type="PANTHER" id="PTHR34107">
    <property type="entry name" value="SLL0198 PROTEIN-RELATED"/>
    <property type="match status" value="1"/>
</dbReference>
<evidence type="ECO:0000313" key="2">
    <source>
        <dbReference type="EMBL" id="SMF95230.1"/>
    </source>
</evidence>
<dbReference type="InterPro" id="IPR011335">
    <property type="entry name" value="Restrct_endonuc-II-like"/>
</dbReference>
<dbReference type="RefSeq" id="WP_085213284.1">
    <property type="nucleotide sequence ID" value="NZ_FXAM01000001.1"/>
</dbReference>
<dbReference type="CDD" id="cd06260">
    <property type="entry name" value="DUF820-like"/>
    <property type="match status" value="1"/>
</dbReference>
<accession>A0A1Y6CYB8</accession>
<dbReference type="SUPFAM" id="SSF52980">
    <property type="entry name" value="Restriction endonuclease-like"/>
    <property type="match status" value="1"/>
</dbReference>
<dbReference type="PANTHER" id="PTHR34107:SF4">
    <property type="entry name" value="SLL1222 PROTEIN"/>
    <property type="match status" value="1"/>
</dbReference>
<keyword evidence="2" id="KW-0255">Endonuclease</keyword>
<sequence length="160" mass="18630">MDWDHVWTDALLSDLPFKVELDQWGQIVMNPMKVRHVLMRNIISDQLKQVIAGYGKTLQCLPVMTPENVKMPDVVWFSPERYEQMMHSEISPIMPEVCVEVLAPGENVERLLHKKDLYLRGGAVEFWLCDDTGKLSFYDDLDVLEYSRLIPAFPHRVEPD</sequence>
<keyword evidence="2" id="KW-0378">Hydrolase</keyword>
<dbReference type="Pfam" id="PF05685">
    <property type="entry name" value="Uma2"/>
    <property type="match status" value="1"/>
</dbReference>
<dbReference type="AlphaFoldDB" id="A0A1Y6CYB8"/>